<organism evidence="8 9">
    <name type="scientific">Pseudoduganella namucuonensis</name>
    <dbReference type="NCBI Taxonomy" id="1035707"/>
    <lineage>
        <taxon>Bacteria</taxon>
        <taxon>Pseudomonadati</taxon>
        <taxon>Pseudomonadota</taxon>
        <taxon>Betaproteobacteria</taxon>
        <taxon>Burkholderiales</taxon>
        <taxon>Oxalobacteraceae</taxon>
        <taxon>Telluria group</taxon>
        <taxon>Pseudoduganella</taxon>
    </lineage>
</organism>
<feature type="signal peptide" evidence="6">
    <location>
        <begin position="1"/>
        <end position="21"/>
    </location>
</feature>
<evidence type="ECO:0000256" key="3">
    <source>
        <dbReference type="ARBA" id="ARBA00022692"/>
    </source>
</evidence>
<name>A0A1I7EWX0_9BURK</name>
<dbReference type="EMBL" id="FPBO01000001">
    <property type="protein sequence ID" value="SFU28385.1"/>
    <property type="molecule type" value="Genomic_DNA"/>
</dbReference>
<evidence type="ECO:0000313" key="9">
    <source>
        <dbReference type="Proteomes" id="UP000199391"/>
    </source>
</evidence>
<keyword evidence="6" id="KW-0732">Signal</keyword>
<dbReference type="InterPro" id="IPR033480">
    <property type="entry name" value="sCache_2"/>
</dbReference>
<dbReference type="STRING" id="1035707.SAMN05216552_1001197"/>
<keyword evidence="3" id="KW-0812">Transmembrane</keyword>
<sequence length="150" mass="16281">MNKLAAIAFSMGALCAATAQASDKPEDAIAMVEKGRAYLAKNGTPALIAEINKKNPDFVAGDLYLVVRGMDGTILAHPVNNKLVGKNMTPLPDADGKLFRQEILDLAKNKGKGWVDYRFNNPVSKDIEKKSTYILRQGDVILESGIYKGK</sequence>
<dbReference type="Pfam" id="PF17200">
    <property type="entry name" value="sCache_2"/>
    <property type="match status" value="1"/>
</dbReference>
<feature type="domain" description="Single Cache" evidence="7">
    <location>
        <begin position="17"/>
        <end position="101"/>
    </location>
</feature>
<proteinExistence type="predicted"/>
<comment type="subcellular location">
    <subcellularLocation>
        <location evidence="1">Cell membrane</location>
        <topology evidence="1">Multi-pass membrane protein</topology>
    </subcellularLocation>
</comment>
<dbReference type="Proteomes" id="UP000199391">
    <property type="component" value="Unassembled WGS sequence"/>
</dbReference>
<dbReference type="Gene3D" id="3.30.450.20">
    <property type="entry name" value="PAS domain"/>
    <property type="match status" value="1"/>
</dbReference>
<accession>A0A1I7EWX0</accession>
<dbReference type="SMART" id="SM01049">
    <property type="entry name" value="Cache_2"/>
    <property type="match status" value="1"/>
</dbReference>
<protein>
    <submittedName>
        <fullName evidence="8">Single Cache domain 2-containing protein</fullName>
    </submittedName>
</protein>
<evidence type="ECO:0000313" key="8">
    <source>
        <dbReference type="EMBL" id="SFU28385.1"/>
    </source>
</evidence>
<evidence type="ECO:0000256" key="5">
    <source>
        <dbReference type="ARBA" id="ARBA00023136"/>
    </source>
</evidence>
<keyword evidence="9" id="KW-1185">Reference proteome</keyword>
<dbReference type="OrthoDB" id="9178561at2"/>
<reference evidence="9" key="1">
    <citation type="submission" date="2016-10" db="EMBL/GenBank/DDBJ databases">
        <authorList>
            <person name="Varghese N."/>
            <person name="Submissions S."/>
        </authorList>
    </citation>
    <scope>NUCLEOTIDE SEQUENCE [LARGE SCALE GENOMIC DNA]</scope>
    <source>
        <strain evidence="9">CGMCC 1.11014</strain>
    </source>
</reference>
<evidence type="ECO:0000256" key="4">
    <source>
        <dbReference type="ARBA" id="ARBA00022989"/>
    </source>
</evidence>
<dbReference type="GO" id="GO:0005886">
    <property type="term" value="C:plasma membrane"/>
    <property type="evidence" value="ECO:0007669"/>
    <property type="project" value="UniProtKB-SubCell"/>
</dbReference>
<keyword evidence="2" id="KW-1003">Cell membrane</keyword>
<gene>
    <name evidence="8" type="ORF">SAMN05216552_1001197</name>
</gene>
<evidence type="ECO:0000256" key="1">
    <source>
        <dbReference type="ARBA" id="ARBA00004651"/>
    </source>
</evidence>
<evidence type="ECO:0000256" key="6">
    <source>
        <dbReference type="SAM" id="SignalP"/>
    </source>
</evidence>
<keyword evidence="4" id="KW-1133">Transmembrane helix</keyword>
<keyword evidence="5" id="KW-0472">Membrane</keyword>
<dbReference type="RefSeq" id="WP_093552544.1">
    <property type="nucleotide sequence ID" value="NZ_FPBO01000001.1"/>
</dbReference>
<feature type="chain" id="PRO_5011659663" evidence="6">
    <location>
        <begin position="22"/>
        <end position="150"/>
    </location>
</feature>
<evidence type="ECO:0000259" key="7">
    <source>
        <dbReference type="SMART" id="SM01049"/>
    </source>
</evidence>
<evidence type="ECO:0000256" key="2">
    <source>
        <dbReference type="ARBA" id="ARBA00022475"/>
    </source>
</evidence>
<dbReference type="AlphaFoldDB" id="A0A1I7EWX0"/>